<protein>
    <submittedName>
        <fullName evidence="1">Uncharacterized protein</fullName>
    </submittedName>
</protein>
<evidence type="ECO:0000313" key="2">
    <source>
        <dbReference type="Proteomes" id="UP000312784"/>
    </source>
</evidence>
<accession>A0ABY2Y649</accession>
<name>A0ABY2Y649_9HYPH</name>
<proteinExistence type="predicted"/>
<keyword evidence="2" id="KW-1185">Reference proteome</keyword>
<dbReference type="Proteomes" id="UP000312784">
    <property type="component" value="Unassembled WGS sequence"/>
</dbReference>
<evidence type="ECO:0000313" key="1">
    <source>
        <dbReference type="EMBL" id="TNV17012.1"/>
    </source>
</evidence>
<comment type="caution">
    <text evidence="1">The sequence shown here is derived from an EMBL/GenBank/DDBJ whole genome shotgun (WGS) entry which is preliminary data.</text>
</comment>
<gene>
    <name evidence="1" type="ORF">FIC94_07535</name>
</gene>
<reference evidence="1 2" key="1">
    <citation type="submission" date="2019-06" db="EMBL/GenBank/DDBJ databases">
        <title>Ochrobactrum cricket sp.nov., isolated from the insect Teleogryllus occipitalis living in deserted cropland.</title>
        <authorList>
            <person name="Hu M."/>
        </authorList>
    </citation>
    <scope>NUCLEOTIDE SEQUENCE [LARGE SCALE GENOMIC DNA]</scope>
    <source>
        <strain evidence="1 2">LCB8</strain>
    </source>
</reference>
<sequence length="125" mass="13368">MLSKLIIAGAILVFSIPYSFSADRGIFGNCNAVKGTTGKVTYVSLGVDDETAGYISFHYVDNISKAEDDISVKATTGDSGGHETYLALMTAVISNLDFKIERCYSDQLAGFSLLPPVKKESGTEK</sequence>
<dbReference type="RefSeq" id="WP_140024460.1">
    <property type="nucleotide sequence ID" value="NZ_JBHUFG010000019.1"/>
</dbReference>
<dbReference type="EMBL" id="VEWL01000003">
    <property type="protein sequence ID" value="TNV17012.1"/>
    <property type="molecule type" value="Genomic_DNA"/>
</dbReference>
<organism evidence="1 2">
    <name type="scientific">Ochrobactrum teleogrylli</name>
    <dbReference type="NCBI Taxonomy" id="2479765"/>
    <lineage>
        <taxon>Bacteria</taxon>
        <taxon>Pseudomonadati</taxon>
        <taxon>Pseudomonadota</taxon>
        <taxon>Alphaproteobacteria</taxon>
        <taxon>Hyphomicrobiales</taxon>
        <taxon>Brucellaceae</taxon>
        <taxon>Brucella/Ochrobactrum group</taxon>
        <taxon>Ochrobactrum</taxon>
    </lineage>
</organism>